<dbReference type="Proteomes" id="UP000525336">
    <property type="component" value="Unassembled WGS sequence"/>
</dbReference>
<comment type="caution">
    <text evidence="3">The sequence shown here is derived from an EMBL/GenBank/DDBJ whole genome shotgun (WGS) entry which is preliminary data.</text>
</comment>
<evidence type="ECO:0000313" key="4">
    <source>
        <dbReference type="Proteomes" id="UP000525336"/>
    </source>
</evidence>
<accession>A0A7Y3YPP2</accession>
<reference evidence="3 4" key="1">
    <citation type="submission" date="2019-09" db="EMBL/GenBank/DDBJ databases">
        <title>Draft genome sequencing and comparative genomics of hatchery-associated Vibrios.</title>
        <authorList>
            <person name="Kehlet-Delgado H."/>
            <person name="Mueller R.S."/>
        </authorList>
    </citation>
    <scope>NUCLEOTIDE SEQUENCE [LARGE SCALE GENOMIC DNA]</scope>
    <source>
        <strain evidence="3 4">00-90-10</strain>
    </source>
</reference>
<dbReference type="InterPro" id="IPR011761">
    <property type="entry name" value="ATP-grasp"/>
</dbReference>
<dbReference type="EMBL" id="VTXW01000010">
    <property type="protein sequence ID" value="NOH34152.1"/>
    <property type="molecule type" value="Genomic_DNA"/>
</dbReference>
<evidence type="ECO:0000256" key="1">
    <source>
        <dbReference type="PROSITE-ProRule" id="PRU00409"/>
    </source>
</evidence>
<gene>
    <name evidence="3" type="ORF">F0245_12385</name>
</gene>
<protein>
    <submittedName>
        <fullName evidence="3">ATP-grasp domain-containing protein</fullName>
    </submittedName>
</protein>
<name>A0A7Y3YPP2_9VIBR</name>
<evidence type="ECO:0000313" key="3">
    <source>
        <dbReference type="EMBL" id="NOH34152.1"/>
    </source>
</evidence>
<dbReference type="PROSITE" id="PS50975">
    <property type="entry name" value="ATP_GRASP"/>
    <property type="match status" value="1"/>
</dbReference>
<dbReference type="GO" id="GO:0046872">
    <property type="term" value="F:metal ion binding"/>
    <property type="evidence" value="ECO:0007669"/>
    <property type="project" value="InterPro"/>
</dbReference>
<dbReference type="Gene3D" id="3.30.470.20">
    <property type="entry name" value="ATP-grasp fold, B domain"/>
    <property type="match status" value="1"/>
</dbReference>
<feature type="domain" description="ATP-grasp" evidence="2">
    <location>
        <begin position="101"/>
        <end position="283"/>
    </location>
</feature>
<proteinExistence type="predicted"/>
<sequence length="427" mass="48221">MKRVAIFPAGTEIGLEIHNSLRFAKDIELFGISSAHDHSNVVFENIVSDAPYLGDEQLLGFIKEYVAINKIDYIFPAHDDAVVFLSENEERLGCKVVSSGEEVANICRYKSKTYSALSGQDFIPRTYSLENIKSSDFPLFIKPDRGQGSNGAQKVLNADELKSIANIQEYVICEYLEGSEYTVDCLSCTDSKVLYSSPRVRARVRNGISVSTTNVQDLKSEFAGIASQISTRLNMKGAWFFQVKRNSQGKLILLEVACRIAGSMGLHRNLGMNFALNSLYIRDGINVKPCVNNFTQTVDRALISRYSNNLEYNNVYIDFDDTITRADKVNSLVMSFVYQCRNKGVNLFLITRHDKDIYKTLNSLEISKGLFSDIIHIKDGSKKSSHISAENSIFIDDSFRERFDVKRTLKIPVFDVDSIELLLDWKY</sequence>
<dbReference type="Pfam" id="PF15632">
    <property type="entry name" value="ATPgrasp_Ter"/>
    <property type="match status" value="1"/>
</dbReference>
<dbReference type="AlphaFoldDB" id="A0A7Y3YPP2"/>
<dbReference type="RefSeq" id="WP_171367945.1">
    <property type="nucleotide sequence ID" value="NZ_VTXW01000010.1"/>
</dbReference>
<evidence type="ECO:0000259" key="2">
    <source>
        <dbReference type="PROSITE" id="PS50975"/>
    </source>
</evidence>
<dbReference type="GO" id="GO:0005524">
    <property type="term" value="F:ATP binding"/>
    <property type="evidence" value="ECO:0007669"/>
    <property type="project" value="UniProtKB-UniRule"/>
</dbReference>
<keyword evidence="1" id="KW-0547">Nucleotide-binding</keyword>
<keyword evidence="1" id="KW-0067">ATP-binding</keyword>
<dbReference type="Gene3D" id="3.40.50.20">
    <property type="match status" value="1"/>
</dbReference>
<dbReference type="SUPFAM" id="SSF56059">
    <property type="entry name" value="Glutathione synthetase ATP-binding domain-like"/>
    <property type="match status" value="1"/>
</dbReference>
<organism evidence="3 4">
    <name type="scientific">Vibrio chagasii</name>
    <dbReference type="NCBI Taxonomy" id="170679"/>
    <lineage>
        <taxon>Bacteria</taxon>
        <taxon>Pseudomonadati</taxon>
        <taxon>Pseudomonadota</taxon>
        <taxon>Gammaproteobacteria</taxon>
        <taxon>Vibrionales</taxon>
        <taxon>Vibrionaceae</taxon>
        <taxon>Vibrio</taxon>
    </lineage>
</organism>